<organism evidence="3 4">
    <name type="scientific">Macrostomum lignano</name>
    <dbReference type="NCBI Taxonomy" id="282301"/>
    <lineage>
        <taxon>Eukaryota</taxon>
        <taxon>Metazoa</taxon>
        <taxon>Spiralia</taxon>
        <taxon>Lophotrochozoa</taxon>
        <taxon>Platyhelminthes</taxon>
        <taxon>Rhabditophora</taxon>
        <taxon>Macrostomorpha</taxon>
        <taxon>Macrostomida</taxon>
        <taxon>Macrostomidae</taxon>
        <taxon>Macrostomum</taxon>
    </lineage>
</organism>
<evidence type="ECO:0000256" key="2">
    <source>
        <dbReference type="SAM" id="MobiDB-lite"/>
    </source>
</evidence>
<sequence>TAEKKTHFLSLANAEFTASTLRRSLAFLFATINGVFTFVSPPPPPLPDPGVAASPPQGAEADFVSFRLFLPEQPPVAGTVAEEAAQGYKGGEAPVSSEEETLDVESVGSRGCCCWTSSSSSAVPAASKKPPPEQLQARGDRKAESHLSCDLRPEIASARRLQSRVTFVLRSPAGDCKRAEIAKQSHICLAISGRRLQAHGDRKAESHLSCDLRPETASARRSQSRVTFVLRSPAGDCKRAEIAKPNTGPLRTPQRHGWNRLEKRLTLTEQRQNSGEGGGGGNSSSSKEATSQAVSARPSLTQSIDPNRIPDEPWLENNWEINPEAYENLCRLYSDYFHRIHGGSNDRYISIKEFIRLMFFLSYASKEQLEETVFRIVSDGEDRVSVGQLIQMHCFRMQRPMSCHLINLISECDRSGSGLLDVYDFRLLIAKLQQMEQLECTQAQPPMEREREKMDEALLEASDLQSWSWDIAGTPPQQSTASSSDDDRDDMHDAGEGPLDGENFSEIYVFSLICWSSSIRMVARACDISSCTSTHCSLSSFRIRQVDSGVCGTAVYICGRR</sequence>
<dbReference type="AlphaFoldDB" id="A0A1I8IS43"/>
<feature type="region of interest" description="Disordered" evidence="2">
    <location>
        <begin position="469"/>
        <end position="499"/>
    </location>
</feature>
<keyword evidence="1" id="KW-0106">Calcium</keyword>
<feature type="region of interest" description="Disordered" evidence="2">
    <location>
        <begin position="268"/>
        <end position="313"/>
    </location>
</feature>
<proteinExistence type="predicted"/>
<feature type="region of interest" description="Disordered" evidence="2">
    <location>
        <begin position="118"/>
        <end position="147"/>
    </location>
</feature>
<dbReference type="InterPro" id="IPR011992">
    <property type="entry name" value="EF-hand-dom_pair"/>
</dbReference>
<dbReference type="Proteomes" id="UP000095280">
    <property type="component" value="Unplaced"/>
</dbReference>
<feature type="region of interest" description="Disordered" evidence="2">
    <location>
        <begin position="240"/>
        <end position="259"/>
    </location>
</feature>
<reference evidence="4" key="1">
    <citation type="submission" date="2016-11" db="UniProtKB">
        <authorList>
            <consortium name="WormBaseParasite"/>
        </authorList>
    </citation>
    <scope>IDENTIFICATION</scope>
</reference>
<dbReference type="SUPFAM" id="SSF47473">
    <property type="entry name" value="EF-hand"/>
    <property type="match status" value="1"/>
</dbReference>
<feature type="compositionally biased region" description="Basic and acidic residues" evidence="2">
    <location>
        <begin position="138"/>
        <end position="147"/>
    </location>
</feature>
<name>A0A1I8IS43_9PLAT</name>
<protein>
    <submittedName>
        <fullName evidence="4">EF-hand domain-containing protein</fullName>
    </submittedName>
</protein>
<dbReference type="PROSITE" id="PS00018">
    <property type="entry name" value="EF_HAND_1"/>
    <property type="match status" value="1"/>
</dbReference>
<evidence type="ECO:0000313" key="4">
    <source>
        <dbReference type="WBParaSite" id="maker-uti_cns_0016235-snap-gene-0.3-mRNA-1"/>
    </source>
</evidence>
<evidence type="ECO:0000313" key="3">
    <source>
        <dbReference type="Proteomes" id="UP000095280"/>
    </source>
</evidence>
<keyword evidence="3" id="KW-1185">Reference proteome</keyword>
<dbReference type="InterPro" id="IPR018247">
    <property type="entry name" value="EF_Hand_1_Ca_BS"/>
</dbReference>
<evidence type="ECO:0000256" key="1">
    <source>
        <dbReference type="ARBA" id="ARBA00022837"/>
    </source>
</evidence>
<dbReference type="WBParaSite" id="maker-uti_cns_0016235-snap-gene-0.3-mRNA-1">
    <property type="protein sequence ID" value="maker-uti_cns_0016235-snap-gene-0.3-mRNA-1"/>
    <property type="gene ID" value="maker-uti_cns_0016235-snap-gene-0.3"/>
</dbReference>
<feature type="compositionally biased region" description="Low complexity" evidence="2">
    <location>
        <begin position="118"/>
        <end position="128"/>
    </location>
</feature>
<feature type="compositionally biased region" description="Polar residues" evidence="2">
    <location>
        <begin position="287"/>
        <end position="305"/>
    </location>
</feature>
<accession>A0A1I8IS43</accession>